<keyword evidence="2" id="KW-0805">Transcription regulation</keyword>
<dbReference type="InterPro" id="IPR007592">
    <property type="entry name" value="GEBP"/>
</dbReference>
<protein>
    <submittedName>
        <fullName evidence="7">Uncharacterized protein</fullName>
    </submittedName>
</protein>
<dbReference type="EMBL" id="CACSHJ010000095">
    <property type="protein sequence ID" value="CAA0392760.1"/>
    <property type="molecule type" value="Genomic_DNA"/>
</dbReference>
<organism evidence="7 8">
    <name type="scientific">Arabidopsis thaliana</name>
    <name type="common">Mouse-ear cress</name>
    <dbReference type="NCBI Taxonomy" id="3702"/>
    <lineage>
        <taxon>Eukaryota</taxon>
        <taxon>Viridiplantae</taxon>
        <taxon>Streptophyta</taxon>
        <taxon>Embryophyta</taxon>
        <taxon>Tracheophyta</taxon>
        <taxon>Spermatophyta</taxon>
        <taxon>Magnoliopsida</taxon>
        <taxon>eudicotyledons</taxon>
        <taxon>Gunneridae</taxon>
        <taxon>Pentapetalae</taxon>
        <taxon>rosids</taxon>
        <taxon>malvids</taxon>
        <taxon>Brassicales</taxon>
        <taxon>Brassicaceae</taxon>
        <taxon>Camelineae</taxon>
        <taxon>Arabidopsis</taxon>
    </lineage>
</organism>
<dbReference type="Proteomes" id="UP000434276">
    <property type="component" value="Unassembled WGS sequence"/>
</dbReference>
<comment type="similarity">
    <text evidence="1">Belongs to the GeBP family.</text>
</comment>
<dbReference type="Pfam" id="PF04504">
    <property type="entry name" value="GeBP-like_DBD"/>
    <property type="match status" value="1"/>
</dbReference>
<evidence type="ECO:0000256" key="1">
    <source>
        <dbReference type="ARBA" id="ARBA00010820"/>
    </source>
</evidence>
<name>A0A5S9XNK1_ARATH</name>
<gene>
    <name evidence="7" type="ORF">C24_LOCUS16679</name>
</gene>
<feature type="compositionally biased region" description="Low complexity" evidence="4">
    <location>
        <begin position="37"/>
        <end position="92"/>
    </location>
</feature>
<dbReference type="Pfam" id="PF22757">
    <property type="entry name" value="GeBP-like_C"/>
    <property type="match status" value="1"/>
</dbReference>
<evidence type="ECO:0000259" key="5">
    <source>
        <dbReference type="Pfam" id="PF04504"/>
    </source>
</evidence>
<evidence type="ECO:0000259" key="6">
    <source>
        <dbReference type="Pfam" id="PF22757"/>
    </source>
</evidence>
<evidence type="ECO:0000313" key="7">
    <source>
        <dbReference type="EMBL" id="CAA0392760.1"/>
    </source>
</evidence>
<dbReference type="GO" id="GO:0006355">
    <property type="term" value="P:regulation of DNA-templated transcription"/>
    <property type="evidence" value="ECO:0007669"/>
    <property type="project" value="InterPro"/>
</dbReference>
<dbReference type="PANTHER" id="PTHR31662:SF68">
    <property type="entry name" value="DNA-BINDING STOREKEEPER PROTEIN TRANSCRIPTIONAL REGULATOR-LIKE PROTEIN-RELATED"/>
    <property type="match status" value="1"/>
</dbReference>
<feature type="region of interest" description="Disordered" evidence="4">
    <location>
        <begin position="1"/>
        <end position="162"/>
    </location>
</feature>
<evidence type="ECO:0000256" key="3">
    <source>
        <dbReference type="ARBA" id="ARBA00023163"/>
    </source>
</evidence>
<dbReference type="OrthoDB" id="661680at2759"/>
<dbReference type="InterPro" id="IPR053932">
    <property type="entry name" value="GeBP-like_DBD"/>
</dbReference>
<keyword evidence="3" id="KW-0804">Transcription</keyword>
<dbReference type="AlphaFoldDB" id="A0A5S9XNK1"/>
<reference evidence="7 8" key="1">
    <citation type="submission" date="2019-12" db="EMBL/GenBank/DDBJ databases">
        <authorList>
            <person name="Jiao W.-B."/>
            <person name="Schneeberger K."/>
        </authorList>
    </citation>
    <scope>NUCLEOTIDE SEQUENCE [LARGE SCALE GENOMIC DNA]</scope>
    <source>
        <strain evidence="8">cv. C24</strain>
    </source>
</reference>
<dbReference type="ExpressionAtlas" id="A0A5S9XNK1">
    <property type="expression patterns" value="baseline and differential"/>
</dbReference>
<accession>A0A5S9XNK1</accession>
<feature type="domain" description="Glabrous enhancer-binding protein-like DBD" evidence="5">
    <location>
        <begin position="169"/>
        <end position="259"/>
    </location>
</feature>
<proteinExistence type="inferred from homology"/>
<dbReference type="PANTHER" id="PTHR31662">
    <property type="entry name" value="BNAANNG10740D PROTEIN-RELATED"/>
    <property type="match status" value="1"/>
</dbReference>
<sequence>MTKKLDPPTAPSSDEDDVETSKDDSSSSEEDEPIKSPPATTAAAAPAKSTSVSAATPAKSTAVSAATPAKSTAVSAAAPAKSTAVSAAADSDSGSESETDSDSESTDPPKSGSGKTIASKKKDDPSSSTATLALPAVKSGAKRAASEAATTSTKRVKKDEESVKKPALFQRLWSDDDEISMLQGMIDYHADTGKSPSADTNAFYEFQKKSISFEVSKSQFSDKVRSLRKKYRAKEGKDEPRFVKAHDKKAFELSKFIWGPKGIALDSNAKSNGVSKKSASKTKEKLDSVKQDLAFVGVSSTNGDDWFEKSSLARMIAGSGIDEYYVRQKWSSFTLETKKIVEEKFQLMQAKELEAKLEKNVRLTDLTSYFVDASKN</sequence>
<feature type="domain" description="Glabrous enhancer-binding protein-like C-terminal" evidence="6">
    <location>
        <begin position="305"/>
        <end position="369"/>
    </location>
</feature>
<evidence type="ECO:0000256" key="2">
    <source>
        <dbReference type="ARBA" id="ARBA00023015"/>
    </source>
</evidence>
<evidence type="ECO:0000313" key="8">
    <source>
        <dbReference type="Proteomes" id="UP000434276"/>
    </source>
</evidence>
<feature type="compositionally biased region" description="Acidic residues" evidence="4">
    <location>
        <begin position="93"/>
        <end position="105"/>
    </location>
</feature>
<evidence type="ECO:0000256" key="4">
    <source>
        <dbReference type="SAM" id="MobiDB-lite"/>
    </source>
</evidence>
<dbReference type="InterPro" id="IPR053933">
    <property type="entry name" value="GeBP-like_C"/>
</dbReference>